<feature type="transmembrane region" description="Helical" evidence="1">
    <location>
        <begin position="123"/>
        <end position="144"/>
    </location>
</feature>
<feature type="domain" description="Oxidoreductase molybdopterin-binding" evidence="2">
    <location>
        <begin position="240"/>
        <end position="392"/>
    </location>
</feature>
<dbReference type="GO" id="GO:0043546">
    <property type="term" value="F:molybdopterin cofactor binding"/>
    <property type="evidence" value="ECO:0007669"/>
    <property type="project" value="TreeGrafter"/>
</dbReference>
<sequence>METSTNDPARQARAAAAGLVAAALALATGELVAGFSVRFTSPVVAVGDAVIDRVPASVKDWAIDTFGTNDKVALVVGILVVAALAGGLLGILAARRPLAGAAGIVGFGVVGALAAVAEPDASGLAWIPSASAALVGAPAIAWLAPRSGVPADTRSDAAADSRRQFILGSTAMLAGAAIFGSTGRWLQGRASAVASRMAVVLPMPRRAAPPVPAGADLGLRGVEPWQTPISDFYRIDVNLVVPQVPAETWRLRVHGMVERELVLTYDELLAREMVEEDITLCCVSNEVGGDLIGTARWLGTRLDDLLAEAGVDPEADQVVGRSTDGFTVGFPVSVLDDGRPALVAVGMNGEPLPIRHGFPARLVVPGLYGYVSATKWLSEIELTRFDRFETYWIERNWAVEGPVKVMSRIDTPRDGATIARGRVAVAGVAWAQPVGVAAVEVRVDDGPWVEARLGEEVNRHTWRQWVHEWDATPGRHLLTVRATDHDGQTQTAERAAPVPSGATGWHQVVVEIG</sequence>
<dbReference type="SUPFAM" id="SSF56524">
    <property type="entry name" value="Oxidoreductase molybdopterin-binding domain"/>
    <property type="match status" value="1"/>
</dbReference>
<dbReference type="SUPFAM" id="SSF81296">
    <property type="entry name" value="E set domains"/>
    <property type="match status" value="1"/>
</dbReference>
<feature type="transmembrane region" description="Helical" evidence="1">
    <location>
        <begin position="98"/>
        <end position="117"/>
    </location>
</feature>
<name>A0A5Q2RJE7_9ACTN</name>
<feature type="transmembrane region" description="Helical" evidence="1">
    <location>
        <begin position="72"/>
        <end position="91"/>
    </location>
</feature>
<dbReference type="InterPro" id="IPR014756">
    <property type="entry name" value="Ig_E-set"/>
</dbReference>
<gene>
    <name evidence="3" type="ORF">GH723_12905</name>
</gene>
<keyword evidence="1" id="KW-1133">Transmembrane helix</keyword>
<keyword evidence="1" id="KW-0472">Membrane</keyword>
<keyword evidence="4" id="KW-1185">Reference proteome</keyword>
<dbReference type="EMBL" id="CP045851">
    <property type="protein sequence ID" value="QGG95923.1"/>
    <property type="molecule type" value="Genomic_DNA"/>
</dbReference>
<dbReference type="InterPro" id="IPR036374">
    <property type="entry name" value="OxRdtase_Mopterin-bd_sf"/>
</dbReference>
<feature type="transmembrane region" description="Helical" evidence="1">
    <location>
        <begin position="165"/>
        <end position="186"/>
    </location>
</feature>
<evidence type="ECO:0000259" key="2">
    <source>
        <dbReference type="Pfam" id="PF00174"/>
    </source>
</evidence>
<dbReference type="PANTHER" id="PTHR19372">
    <property type="entry name" value="SULFITE REDUCTASE"/>
    <property type="match status" value="1"/>
</dbReference>
<dbReference type="Gene3D" id="2.60.40.650">
    <property type="match status" value="1"/>
</dbReference>
<dbReference type="PANTHER" id="PTHR19372:SF7">
    <property type="entry name" value="SULFITE OXIDASE, MITOCHONDRIAL"/>
    <property type="match status" value="1"/>
</dbReference>
<dbReference type="GO" id="GO:0020037">
    <property type="term" value="F:heme binding"/>
    <property type="evidence" value="ECO:0007669"/>
    <property type="project" value="TreeGrafter"/>
</dbReference>
<dbReference type="Proteomes" id="UP000334019">
    <property type="component" value="Chromosome"/>
</dbReference>
<protein>
    <submittedName>
        <fullName evidence="3">Molybdopterin-dependent oxidoreductase</fullName>
    </submittedName>
</protein>
<evidence type="ECO:0000313" key="4">
    <source>
        <dbReference type="Proteomes" id="UP000334019"/>
    </source>
</evidence>
<dbReference type="RefSeq" id="WP_153760029.1">
    <property type="nucleotide sequence ID" value="NZ_CP045851.1"/>
</dbReference>
<evidence type="ECO:0000256" key="1">
    <source>
        <dbReference type="SAM" id="Phobius"/>
    </source>
</evidence>
<dbReference type="KEGG" id="atq:GH723_12905"/>
<dbReference type="GO" id="GO:0006790">
    <property type="term" value="P:sulfur compound metabolic process"/>
    <property type="evidence" value="ECO:0007669"/>
    <property type="project" value="TreeGrafter"/>
</dbReference>
<dbReference type="GO" id="GO:0008482">
    <property type="term" value="F:sulfite oxidase activity"/>
    <property type="evidence" value="ECO:0007669"/>
    <property type="project" value="TreeGrafter"/>
</dbReference>
<dbReference type="AlphaFoldDB" id="A0A5Q2RJE7"/>
<proteinExistence type="predicted"/>
<dbReference type="Pfam" id="PF00174">
    <property type="entry name" value="Oxidored_molyb"/>
    <property type="match status" value="1"/>
</dbReference>
<reference evidence="3 4" key="1">
    <citation type="submission" date="2019-11" db="EMBL/GenBank/DDBJ databases">
        <authorList>
            <person name="He Y."/>
        </authorList>
    </citation>
    <scope>NUCLEOTIDE SEQUENCE [LARGE SCALE GENOMIC DNA]</scope>
    <source>
        <strain evidence="3 4">SCSIO 58843</strain>
    </source>
</reference>
<evidence type="ECO:0000313" key="3">
    <source>
        <dbReference type="EMBL" id="QGG95923.1"/>
    </source>
</evidence>
<accession>A0A5Q2RJE7</accession>
<keyword evidence="1" id="KW-0812">Transmembrane</keyword>
<dbReference type="Gene3D" id="3.90.420.10">
    <property type="entry name" value="Oxidoreductase, molybdopterin-binding domain"/>
    <property type="match status" value="1"/>
</dbReference>
<dbReference type="InterPro" id="IPR000572">
    <property type="entry name" value="OxRdtase_Mopterin-bd_dom"/>
</dbReference>
<organism evidence="3 4">
    <name type="scientific">Actinomarinicola tropica</name>
    <dbReference type="NCBI Taxonomy" id="2789776"/>
    <lineage>
        <taxon>Bacteria</taxon>
        <taxon>Bacillati</taxon>
        <taxon>Actinomycetota</taxon>
        <taxon>Acidimicrobiia</taxon>
        <taxon>Acidimicrobiales</taxon>
        <taxon>Iamiaceae</taxon>
        <taxon>Actinomarinicola</taxon>
    </lineage>
</organism>